<feature type="domain" description="Zinc finger CHCC-type" evidence="1">
    <location>
        <begin position="66"/>
        <end position="104"/>
    </location>
</feature>
<evidence type="ECO:0000313" key="2">
    <source>
        <dbReference type="EMBL" id="CAE0364650.1"/>
    </source>
</evidence>
<dbReference type="Pfam" id="PF10276">
    <property type="entry name" value="zf-CHCC"/>
    <property type="match status" value="1"/>
</dbReference>
<organism evidence="2">
    <name type="scientific">Aureoumbra lagunensis</name>
    <dbReference type="NCBI Taxonomy" id="44058"/>
    <lineage>
        <taxon>Eukaryota</taxon>
        <taxon>Sar</taxon>
        <taxon>Stramenopiles</taxon>
        <taxon>Ochrophyta</taxon>
        <taxon>Pelagophyceae</taxon>
        <taxon>Pelagomonadales</taxon>
        <taxon>Aureoumbra</taxon>
    </lineage>
</organism>
<gene>
    <name evidence="2" type="ORF">ALAG00032_LOCUS5391</name>
</gene>
<proteinExistence type="predicted"/>
<accession>A0A7S3JV71</accession>
<evidence type="ECO:0000259" key="1">
    <source>
        <dbReference type="Pfam" id="PF10276"/>
    </source>
</evidence>
<dbReference type="GO" id="GO:0005739">
    <property type="term" value="C:mitochondrion"/>
    <property type="evidence" value="ECO:0007669"/>
    <property type="project" value="GOC"/>
</dbReference>
<dbReference type="AlphaFoldDB" id="A0A7S3JV71"/>
<dbReference type="PANTHER" id="PTHR13156">
    <property type="entry name" value="NADH-UBIQUINONE OXIDOREDUCTASE 13 KD-A SUBUNIT"/>
    <property type="match status" value="1"/>
</dbReference>
<dbReference type="EMBL" id="HBIJ01007614">
    <property type="protein sequence ID" value="CAE0364650.1"/>
    <property type="molecule type" value="Transcribed_RNA"/>
</dbReference>
<sequence>MIAGVRTAAVRTAGRTFSRPIRPRCFQGNVRMMATAGANSVKYWNPHRSNAEELINKVEPIKVKGDMAVCNGGGGALGHPLEYIQLNTVDPTKPAVCLYCGLRFIKDTSH</sequence>
<dbReference type="PANTHER" id="PTHR13156:SF0">
    <property type="entry name" value="NADH DEHYDROGENASE [UBIQUINONE] IRON-SULFUR PROTEIN 6, MITOCHONDRIAL"/>
    <property type="match status" value="1"/>
</dbReference>
<reference evidence="2" key="1">
    <citation type="submission" date="2021-01" db="EMBL/GenBank/DDBJ databases">
        <authorList>
            <person name="Corre E."/>
            <person name="Pelletier E."/>
            <person name="Niang G."/>
            <person name="Scheremetjew M."/>
            <person name="Finn R."/>
            <person name="Kale V."/>
            <person name="Holt S."/>
            <person name="Cochrane G."/>
            <person name="Meng A."/>
            <person name="Brown T."/>
            <person name="Cohen L."/>
        </authorList>
    </citation>
    <scope>NUCLEOTIDE SEQUENCE</scope>
    <source>
        <strain evidence="2">CCMP1510</strain>
    </source>
</reference>
<name>A0A7S3JV71_9STRA</name>
<dbReference type="FunFam" id="2.60.260.40:FF:000001">
    <property type="entry name" value="NADH dehydrogenase [ubiquinone] iron-sulfur protein 6, mitochondrial"/>
    <property type="match status" value="1"/>
</dbReference>
<dbReference type="InterPro" id="IPR019401">
    <property type="entry name" value="Znf_CHCC"/>
</dbReference>
<protein>
    <recommendedName>
        <fullName evidence="1">Zinc finger CHCC-type domain-containing protein</fullName>
    </recommendedName>
</protein>
<dbReference type="GO" id="GO:0006120">
    <property type="term" value="P:mitochondrial electron transport, NADH to ubiquinone"/>
    <property type="evidence" value="ECO:0007669"/>
    <property type="project" value="TreeGrafter"/>
</dbReference>
<dbReference type="Gene3D" id="2.60.260.40">
    <property type="entry name" value="q5lls5 like domains"/>
    <property type="match status" value="1"/>
</dbReference>